<gene>
    <name evidence="2" type="ORF">PCOR1329_LOCUS28373</name>
</gene>
<accession>A0ABN9SCQ4</accession>
<name>A0ABN9SCQ4_9DINO</name>
<reference evidence="2" key="1">
    <citation type="submission" date="2023-10" db="EMBL/GenBank/DDBJ databases">
        <authorList>
            <person name="Chen Y."/>
            <person name="Shah S."/>
            <person name="Dougan E. K."/>
            <person name="Thang M."/>
            <person name="Chan C."/>
        </authorList>
    </citation>
    <scope>NUCLEOTIDE SEQUENCE [LARGE SCALE GENOMIC DNA]</scope>
</reference>
<evidence type="ECO:0000256" key="1">
    <source>
        <dbReference type="SAM" id="Phobius"/>
    </source>
</evidence>
<feature type="transmembrane region" description="Helical" evidence="1">
    <location>
        <begin position="12"/>
        <end position="30"/>
    </location>
</feature>
<dbReference type="Proteomes" id="UP001189429">
    <property type="component" value="Unassembled WGS sequence"/>
</dbReference>
<organism evidence="2 3">
    <name type="scientific">Prorocentrum cordatum</name>
    <dbReference type="NCBI Taxonomy" id="2364126"/>
    <lineage>
        <taxon>Eukaryota</taxon>
        <taxon>Sar</taxon>
        <taxon>Alveolata</taxon>
        <taxon>Dinophyceae</taxon>
        <taxon>Prorocentrales</taxon>
        <taxon>Prorocentraceae</taxon>
        <taxon>Prorocentrum</taxon>
    </lineage>
</organism>
<keyword evidence="1" id="KW-1133">Transmembrane helix</keyword>
<dbReference type="EMBL" id="CAUYUJ010010447">
    <property type="protein sequence ID" value="CAK0829420.1"/>
    <property type="molecule type" value="Genomic_DNA"/>
</dbReference>
<keyword evidence="1" id="KW-0812">Transmembrane</keyword>
<proteinExistence type="predicted"/>
<keyword evidence="1" id="KW-0472">Membrane</keyword>
<evidence type="ECO:0000313" key="3">
    <source>
        <dbReference type="Proteomes" id="UP001189429"/>
    </source>
</evidence>
<sequence>MFFRYTSSFGDNICIFCSAVITFLVCFVVVKHGACKVVKSWLSGIACYPHLWCNGSVPLSRVRDAPCQSSVSGQSTVTAQITVACQDMERVRNVSGQGNVTGQIAEIGQSTVTGQDMERVPYVTGQSPRAWPRPLTVFYHVFQSNGGDEAEALTTSVVKEQLSTMRSSNAFGHGVNLMWTFIGPNDSGVTTLLECPTCRLLESSRTGNEILTLQHLYDYCSKHNSERVVYMHSKGTFHPGRFNDNIRGFLMKGIWSDACHSQDMFETCTACGSRFSPMPHHHYPGNMWLARCDYVARLIPPLTFESAMASAVRTAVEKGVLSGADPPYFGLGRFSAEHWLSSHPSHAPCDVCGNPRYTFKLRANPAFTRGPPPVKWAPELRAHPRPDMPLSAFCMLCGKGRTICNLTELRLWRLAEWQLLYPEAPSREGALREYYRAGEGTCRR</sequence>
<evidence type="ECO:0000313" key="2">
    <source>
        <dbReference type="EMBL" id="CAK0829420.1"/>
    </source>
</evidence>
<keyword evidence="3" id="KW-1185">Reference proteome</keyword>
<comment type="caution">
    <text evidence="2">The sequence shown here is derived from an EMBL/GenBank/DDBJ whole genome shotgun (WGS) entry which is preliminary data.</text>
</comment>
<protein>
    <submittedName>
        <fullName evidence="2">Uncharacterized protein</fullName>
    </submittedName>
</protein>